<reference evidence="1" key="1">
    <citation type="journal article" date="2023" name="Plant J.">
        <title>Genome sequences and population genomics provide insights into the demographic history, inbreeding, and mutation load of two 'living fossil' tree species of Dipteronia.</title>
        <authorList>
            <person name="Feng Y."/>
            <person name="Comes H.P."/>
            <person name="Chen J."/>
            <person name="Zhu S."/>
            <person name="Lu R."/>
            <person name="Zhang X."/>
            <person name="Li P."/>
            <person name="Qiu J."/>
            <person name="Olsen K.M."/>
            <person name="Qiu Y."/>
        </authorList>
    </citation>
    <scope>NUCLEOTIDE SEQUENCE</scope>
    <source>
        <strain evidence="1">KIB01</strain>
    </source>
</reference>
<gene>
    <name evidence="1" type="ORF">Ddye_016892</name>
</gene>
<evidence type="ECO:0000313" key="2">
    <source>
        <dbReference type="Proteomes" id="UP001280121"/>
    </source>
</evidence>
<name>A0AAD9U8B2_9ROSI</name>
<organism evidence="1 2">
    <name type="scientific">Dipteronia dyeriana</name>
    <dbReference type="NCBI Taxonomy" id="168575"/>
    <lineage>
        <taxon>Eukaryota</taxon>
        <taxon>Viridiplantae</taxon>
        <taxon>Streptophyta</taxon>
        <taxon>Embryophyta</taxon>
        <taxon>Tracheophyta</taxon>
        <taxon>Spermatophyta</taxon>
        <taxon>Magnoliopsida</taxon>
        <taxon>eudicotyledons</taxon>
        <taxon>Gunneridae</taxon>
        <taxon>Pentapetalae</taxon>
        <taxon>rosids</taxon>
        <taxon>malvids</taxon>
        <taxon>Sapindales</taxon>
        <taxon>Sapindaceae</taxon>
        <taxon>Hippocastanoideae</taxon>
        <taxon>Acereae</taxon>
        <taxon>Dipteronia</taxon>
    </lineage>
</organism>
<keyword evidence="2" id="KW-1185">Reference proteome</keyword>
<protein>
    <submittedName>
        <fullName evidence="1">Uncharacterized protein</fullName>
    </submittedName>
</protein>
<comment type="caution">
    <text evidence="1">The sequence shown here is derived from an EMBL/GenBank/DDBJ whole genome shotgun (WGS) entry which is preliminary data.</text>
</comment>
<accession>A0AAD9U8B2</accession>
<dbReference type="AlphaFoldDB" id="A0AAD9U8B2"/>
<evidence type="ECO:0000313" key="1">
    <source>
        <dbReference type="EMBL" id="KAK2649403.1"/>
    </source>
</evidence>
<dbReference type="EMBL" id="JANJYI010000005">
    <property type="protein sequence ID" value="KAK2649403.1"/>
    <property type="molecule type" value="Genomic_DNA"/>
</dbReference>
<sequence>MNHAFVIAPRYCSTSLSHGFLPALPDSNSLLRSKSCSIRPCLSYRSAASHITKALLPKGACCKSVGDWFAWNVFNRLGTGLDRPDFQLDMGVKQSQNNNHGTRLAYERLYR</sequence>
<dbReference type="Proteomes" id="UP001280121">
    <property type="component" value="Unassembled WGS sequence"/>
</dbReference>
<proteinExistence type="predicted"/>